<organism evidence="1 2">
    <name type="scientific">Agaricus bisporus var. burnettii (strain JB137-S8 / ATCC MYA-4627 / FGSC 10392)</name>
    <name type="common">White button mushroom</name>
    <dbReference type="NCBI Taxonomy" id="597362"/>
    <lineage>
        <taxon>Eukaryota</taxon>
        <taxon>Fungi</taxon>
        <taxon>Dikarya</taxon>
        <taxon>Basidiomycota</taxon>
        <taxon>Agaricomycotina</taxon>
        <taxon>Agaricomycetes</taxon>
        <taxon>Agaricomycetidae</taxon>
        <taxon>Agaricales</taxon>
        <taxon>Agaricineae</taxon>
        <taxon>Agaricaceae</taxon>
        <taxon>Agaricus</taxon>
    </lineage>
</organism>
<dbReference type="KEGG" id="abp:AGABI1DRAFT88012"/>
<gene>
    <name evidence="1" type="ORF">AGABI1DRAFT_88012</name>
</gene>
<keyword evidence="2" id="KW-1185">Reference proteome</keyword>
<evidence type="ECO:0000313" key="1">
    <source>
        <dbReference type="EMBL" id="EKM75102.1"/>
    </source>
</evidence>
<dbReference type="OMA" id="FLSEFWI"/>
<dbReference type="AlphaFoldDB" id="K5WX24"/>
<dbReference type="InParanoid" id="K5WX24"/>
<dbReference type="EMBL" id="JH971419">
    <property type="protein sequence ID" value="EKM75102.1"/>
    <property type="molecule type" value="Genomic_DNA"/>
</dbReference>
<accession>K5WX24</accession>
<dbReference type="Proteomes" id="UP000008493">
    <property type="component" value="Unassembled WGS sequence"/>
</dbReference>
<dbReference type="GeneID" id="18832258"/>
<proteinExistence type="predicted"/>
<sequence>MGAKENTSANILKVPATTAIGGRVASAFSELAGSDAQVLAKIAVAQFLSEFWI</sequence>
<name>K5WX24_AGABU</name>
<reference evidence="2" key="1">
    <citation type="journal article" date="2012" name="Proc. Natl. Acad. Sci. U.S.A.">
        <title>Genome sequence of the button mushroom Agaricus bisporus reveals mechanisms governing adaptation to a humic-rich ecological niche.</title>
        <authorList>
            <person name="Morin E."/>
            <person name="Kohler A."/>
            <person name="Baker A.R."/>
            <person name="Foulongne-Oriol M."/>
            <person name="Lombard V."/>
            <person name="Nagy L.G."/>
            <person name="Ohm R.A."/>
            <person name="Patyshakuliyeva A."/>
            <person name="Brun A."/>
            <person name="Aerts A.L."/>
            <person name="Bailey A.M."/>
            <person name="Billette C."/>
            <person name="Coutinho P.M."/>
            <person name="Deakin G."/>
            <person name="Doddapaneni H."/>
            <person name="Floudas D."/>
            <person name="Grimwood J."/>
            <person name="Hilden K."/>
            <person name="Kuees U."/>
            <person name="LaButti K.M."/>
            <person name="Lapidus A."/>
            <person name="Lindquist E.A."/>
            <person name="Lucas S.M."/>
            <person name="Murat C."/>
            <person name="Riley R.W."/>
            <person name="Salamov A.A."/>
            <person name="Schmutz J."/>
            <person name="Subramanian V."/>
            <person name="Woesten H.A.B."/>
            <person name="Xu J."/>
            <person name="Eastwood D.C."/>
            <person name="Foster G.D."/>
            <person name="Sonnenberg A.S."/>
            <person name="Cullen D."/>
            <person name="de Vries R.P."/>
            <person name="Lundell T."/>
            <person name="Hibbett D.S."/>
            <person name="Henrissat B."/>
            <person name="Burton K.S."/>
            <person name="Kerrigan R.W."/>
            <person name="Challen M.P."/>
            <person name="Grigoriev I.V."/>
            <person name="Martin F."/>
        </authorList>
    </citation>
    <scope>NUCLEOTIDE SEQUENCE [LARGE SCALE GENOMIC DNA]</scope>
    <source>
        <strain evidence="2">JB137-S8 / ATCC MYA-4627 / FGSC 10392</strain>
    </source>
</reference>
<evidence type="ECO:0000313" key="2">
    <source>
        <dbReference type="Proteomes" id="UP000008493"/>
    </source>
</evidence>
<protein>
    <submittedName>
        <fullName evidence="1">Uncharacterized protein</fullName>
    </submittedName>
</protein>
<dbReference type="HOGENOM" id="CLU_3068069_0_0_1"/>
<dbReference type="RefSeq" id="XP_007334247.1">
    <property type="nucleotide sequence ID" value="XM_007334185.1"/>
</dbReference>